<sequence length="80" mass="9252">MKYEIFYQDKEAFGLAYKQYGSCNDFNDAVKMYAGAVLQHGTKNVQLFTQIKFEFVDLTTNVIDTTKRIDVKFKFMGAES</sequence>
<comment type="caution">
    <text evidence="1">The sequence shown here is derived from an EMBL/GenBank/DDBJ whole genome shotgun (WGS) entry which is preliminary data.</text>
</comment>
<dbReference type="AlphaFoldDB" id="A0A0F9VBM2"/>
<organism evidence="1">
    <name type="scientific">marine sediment metagenome</name>
    <dbReference type="NCBI Taxonomy" id="412755"/>
    <lineage>
        <taxon>unclassified sequences</taxon>
        <taxon>metagenomes</taxon>
        <taxon>ecological metagenomes</taxon>
    </lineage>
</organism>
<proteinExistence type="predicted"/>
<gene>
    <name evidence="1" type="ORF">LCGC14_0504080</name>
</gene>
<protein>
    <submittedName>
        <fullName evidence="1">Uncharacterized protein</fullName>
    </submittedName>
</protein>
<evidence type="ECO:0000313" key="1">
    <source>
        <dbReference type="EMBL" id="KKN63218.1"/>
    </source>
</evidence>
<dbReference type="EMBL" id="LAZR01000597">
    <property type="protein sequence ID" value="KKN63218.1"/>
    <property type="molecule type" value="Genomic_DNA"/>
</dbReference>
<accession>A0A0F9VBM2</accession>
<name>A0A0F9VBM2_9ZZZZ</name>
<reference evidence="1" key="1">
    <citation type="journal article" date="2015" name="Nature">
        <title>Complex archaea that bridge the gap between prokaryotes and eukaryotes.</title>
        <authorList>
            <person name="Spang A."/>
            <person name="Saw J.H."/>
            <person name="Jorgensen S.L."/>
            <person name="Zaremba-Niedzwiedzka K."/>
            <person name="Martijn J."/>
            <person name="Lind A.E."/>
            <person name="van Eijk R."/>
            <person name="Schleper C."/>
            <person name="Guy L."/>
            <person name="Ettema T.J."/>
        </authorList>
    </citation>
    <scope>NUCLEOTIDE SEQUENCE</scope>
</reference>